<keyword evidence="3" id="KW-1185">Reference proteome</keyword>
<organism evidence="2 3">
    <name type="scientific">Polyporus arcularius HHB13444</name>
    <dbReference type="NCBI Taxonomy" id="1314778"/>
    <lineage>
        <taxon>Eukaryota</taxon>
        <taxon>Fungi</taxon>
        <taxon>Dikarya</taxon>
        <taxon>Basidiomycota</taxon>
        <taxon>Agaricomycotina</taxon>
        <taxon>Agaricomycetes</taxon>
        <taxon>Polyporales</taxon>
        <taxon>Polyporaceae</taxon>
        <taxon>Polyporus</taxon>
    </lineage>
</organism>
<sequence length="553" mass="63122">MNPRHALPYELWGLVVRKLPRSDQRTCLLVSRTVHGVVMPILFSRILVFFGSWDSANDPVALRYMALQDAKPEVRRHNENTIALLRHIARTPEFASLVRELTVAAYEPGETDEMTRVLIEALRQLRDLRVFRYYGASPMLYADIMRALSEGPAPKLREMRFPLPRNAMTPYQPGTRRGRSRVNPPPPPPPMSWEFYFSDMQMVDTVTVTGHLQGMVSSQRLDNQAQTSRMTTATTDTLRHLSIPDLGWCLSDSRGPGWGRLSRLQTLELTNLSGYLWQREPHTIAQLFHHCSQLRSLSMLSARQRDIDALGVAPESLPRLESLKLSFYPDHAGWVDWNAHIVPFLREKKRLRRLDFVVFGNYSGADVLQVLTAIPNVEVLGLPLFKPRPWSADAFGTLDTHLPVNLSVLLLSGVIIDGTRAPPRKWVELLHKRKKLRYVHFLYSRCHSSVDLTEDLLKDPPESLELVGDAARLRWLSRACGTQPAEYSPAWPLSAVCFRSAADFQNGDERDADDNFADDCEWMLRHRDTALFDTFSPNGFGTLLDNRKSHDRR</sequence>
<proteinExistence type="predicted"/>
<evidence type="ECO:0000313" key="2">
    <source>
        <dbReference type="EMBL" id="TFK88958.1"/>
    </source>
</evidence>
<evidence type="ECO:0000256" key="1">
    <source>
        <dbReference type="SAM" id="MobiDB-lite"/>
    </source>
</evidence>
<evidence type="ECO:0008006" key="4">
    <source>
        <dbReference type="Google" id="ProtNLM"/>
    </source>
</evidence>
<dbReference type="InParanoid" id="A0A5C3PKW8"/>
<dbReference type="InterPro" id="IPR032675">
    <property type="entry name" value="LRR_dom_sf"/>
</dbReference>
<dbReference type="EMBL" id="ML211093">
    <property type="protein sequence ID" value="TFK88958.1"/>
    <property type="molecule type" value="Genomic_DNA"/>
</dbReference>
<gene>
    <name evidence="2" type="ORF">K466DRAFT_51087</name>
</gene>
<accession>A0A5C3PKW8</accession>
<dbReference type="SUPFAM" id="SSF52047">
    <property type="entry name" value="RNI-like"/>
    <property type="match status" value="1"/>
</dbReference>
<dbReference type="Gene3D" id="3.80.10.10">
    <property type="entry name" value="Ribonuclease Inhibitor"/>
    <property type="match status" value="1"/>
</dbReference>
<dbReference type="AlphaFoldDB" id="A0A5C3PKW8"/>
<feature type="region of interest" description="Disordered" evidence="1">
    <location>
        <begin position="165"/>
        <end position="187"/>
    </location>
</feature>
<dbReference type="Proteomes" id="UP000308197">
    <property type="component" value="Unassembled WGS sequence"/>
</dbReference>
<protein>
    <recommendedName>
        <fullName evidence="4">F-box domain-containing protein</fullName>
    </recommendedName>
</protein>
<evidence type="ECO:0000313" key="3">
    <source>
        <dbReference type="Proteomes" id="UP000308197"/>
    </source>
</evidence>
<name>A0A5C3PKW8_9APHY</name>
<reference evidence="2 3" key="1">
    <citation type="journal article" date="2019" name="Nat. Ecol. Evol.">
        <title>Megaphylogeny resolves global patterns of mushroom evolution.</title>
        <authorList>
            <person name="Varga T."/>
            <person name="Krizsan K."/>
            <person name="Foldi C."/>
            <person name="Dima B."/>
            <person name="Sanchez-Garcia M."/>
            <person name="Sanchez-Ramirez S."/>
            <person name="Szollosi G.J."/>
            <person name="Szarkandi J.G."/>
            <person name="Papp V."/>
            <person name="Albert L."/>
            <person name="Andreopoulos W."/>
            <person name="Angelini C."/>
            <person name="Antonin V."/>
            <person name="Barry K.W."/>
            <person name="Bougher N.L."/>
            <person name="Buchanan P."/>
            <person name="Buyck B."/>
            <person name="Bense V."/>
            <person name="Catcheside P."/>
            <person name="Chovatia M."/>
            <person name="Cooper J."/>
            <person name="Damon W."/>
            <person name="Desjardin D."/>
            <person name="Finy P."/>
            <person name="Geml J."/>
            <person name="Haridas S."/>
            <person name="Hughes K."/>
            <person name="Justo A."/>
            <person name="Karasinski D."/>
            <person name="Kautmanova I."/>
            <person name="Kiss B."/>
            <person name="Kocsube S."/>
            <person name="Kotiranta H."/>
            <person name="LaButti K.M."/>
            <person name="Lechner B.E."/>
            <person name="Liimatainen K."/>
            <person name="Lipzen A."/>
            <person name="Lukacs Z."/>
            <person name="Mihaltcheva S."/>
            <person name="Morgado L.N."/>
            <person name="Niskanen T."/>
            <person name="Noordeloos M.E."/>
            <person name="Ohm R.A."/>
            <person name="Ortiz-Santana B."/>
            <person name="Ovrebo C."/>
            <person name="Racz N."/>
            <person name="Riley R."/>
            <person name="Savchenko A."/>
            <person name="Shiryaev A."/>
            <person name="Soop K."/>
            <person name="Spirin V."/>
            <person name="Szebenyi C."/>
            <person name="Tomsovsky M."/>
            <person name="Tulloss R.E."/>
            <person name="Uehling J."/>
            <person name="Grigoriev I.V."/>
            <person name="Vagvolgyi C."/>
            <person name="Papp T."/>
            <person name="Martin F.M."/>
            <person name="Miettinen O."/>
            <person name="Hibbett D.S."/>
            <person name="Nagy L.G."/>
        </authorList>
    </citation>
    <scope>NUCLEOTIDE SEQUENCE [LARGE SCALE GENOMIC DNA]</scope>
    <source>
        <strain evidence="2 3">HHB13444</strain>
    </source>
</reference>